<dbReference type="Proteomes" id="UP001428817">
    <property type="component" value="Unassembled WGS sequence"/>
</dbReference>
<evidence type="ECO:0000259" key="2">
    <source>
        <dbReference type="Pfam" id="PF00171"/>
    </source>
</evidence>
<dbReference type="InterPro" id="IPR016161">
    <property type="entry name" value="Ald_DH/histidinol_DH"/>
</dbReference>
<gene>
    <name evidence="3" type="ORF">GCM10023321_48940</name>
</gene>
<dbReference type="InterPro" id="IPR016162">
    <property type="entry name" value="Ald_DH_N"/>
</dbReference>
<proteinExistence type="predicted"/>
<dbReference type="Pfam" id="PF00171">
    <property type="entry name" value="Aldedh"/>
    <property type="match status" value="1"/>
</dbReference>
<comment type="caution">
    <text evidence="3">The sequence shown here is derived from an EMBL/GenBank/DDBJ whole genome shotgun (WGS) entry which is preliminary data.</text>
</comment>
<sequence>MNLPDTFHLIGGDALKTGTGGSLEHVNPATGESSTLELAGADEVDAAVAAAREAFGVWSGLAPMARRYLLQQLARRINESAADLSALSTYESGMPVVYAAQMAAVGPAEWFDYYAGWADKLNGEVIGAWDFNYTVPEPYGVVAAIVPFNGPVWEIGMKAAPALAAGNTVVIKPPELAPYSSILFGRLCLEAGIPPGVVNVVLSGPDGTGALVSHPDVDKISFTGSAGTARKILAAAAANLTPVVLELGGKSGVLICDDADVDSAVGAVAQFAIAQNAGQICTSPNRVLAQLGVYDEVVEKLAAVAGGFVVGDPLSESTQVGPVISVASADRIVGMVGEGVSAGTARVVTGGSRLDGPGAFVAPTVLADVATDSRLAGEEIFGPVATVSRVADDDEAVAVANGVDAGLAAYVFSRDISRCHTLAKRLRSGSVSINGLGNHMIYSPFGGKGASGYGREGGRAGIEEFLSVKSVSAQL</sequence>
<organism evidence="3 4">
    <name type="scientific">Pseudonocardia eucalypti</name>
    <dbReference type="NCBI Taxonomy" id="648755"/>
    <lineage>
        <taxon>Bacteria</taxon>
        <taxon>Bacillati</taxon>
        <taxon>Actinomycetota</taxon>
        <taxon>Actinomycetes</taxon>
        <taxon>Pseudonocardiales</taxon>
        <taxon>Pseudonocardiaceae</taxon>
        <taxon>Pseudonocardia</taxon>
    </lineage>
</organism>
<name>A0ABP9QJB4_9PSEU</name>
<dbReference type="Gene3D" id="3.40.605.10">
    <property type="entry name" value="Aldehyde Dehydrogenase, Chain A, domain 1"/>
    <property type="match status" value="1"/>
</dbReference>
<evidence type="ECO:0000256" key="1">
    <source>
        <dbReference type="ARBA" id="ARBA00023002"/>
    </source>
</evidence>
<protein>
    <submittedName>
        <fullName evidence="3">Aldehyde dehydrogenase family protein</fullName>
    </submittedName>
</protein>
<dbReference type="CDD" id="cd07078">
    <property type="entry name" value="ALDH"/>
    <property type="match status" value="1"/>
</dbReference>
<dbReference type="PANTHER" id="PTHR11699">
    <property type="entry name" value="ALDEHYDE DEHYDROGENASE-RELATED"/>
    <property type="match status" value="1"/>
</dbReference>
<feature type="domain" description="Aldehyde dehydrogenase" evidence="2">
    <location>
        <begin position="21"/>
        <end position="471"/>
    </location>
</feature>
<dbReference type="InterPro" id="IPR015590">
    <property type="entry name" value="Aldehyde_DH_dom"/>
</dbReference>
<dbReference type="EMBL" id="BAABJP010000029">
    <property type="protein sequence ID" value="GAA5162891.1"/>
    <property type="molecule type" value="Genomic_DNA"/>
</dbReference>
<dbReference type="SUPFAM" id="SSF53720">
    <property type="entry name" value="ALDH-like"/>
    <property type="match status" value="1"/>
</dbReference>
<evidence type="ECO:0000313" key="3">
    <source>
        <dbReference type="EMBL" id="GAA5162891.1"/>
    </source>
</evidence>
<reference evidence="4" key="1">
    <citation type="journal article" date="2019" name="Int. J. Syst. Evol. Microbiol.">
        <title>The Global Catalogue of Microorganisms (GCM) 10K type strain sequencing project: providing services to taxonomists for standard genome sequencing and annotation.</title>
        <authorList>
            <consortium name="The Broad Institute Genomics Platform"/>
            <consortium name="The Broad Institute Genome Sequencing Center for Infectious Disease"/>
            <person name="Wu L."/>
            <person name="Ma J."/>
        </authorList>
    </citation>
    <scope>NUCLEOTIDE SEQUENCE [LARGE SCALE GENOMIC DNA]</scope>
    <source>
        <strain evidence="4">JCM 18303</strain>
    </source>
</reference>
<keyword evidence="4" id="KW-1185">Reference proteome</keyword>
<dbReference type="Gene3D" id="3.40.309.10">
    <property type="entry name" value="Aldehyde Dehydrogenase, Chain A, domain 2"/>
    <property type="match status" value="1"/>
</dbReference>
<keyword evidence="1" id="KW-0560">Oxidoreductase</keyword>
<accession>A0ABP9QJB4</accession>
<evidence type="ECO:0000313" key="4">
    <source>
        <dbReference type="Proteomes" id="UP001428817"/>
    </source>
</evidence>
<dbReference type="InterPro" id="IPR016163">
    <property type="entry name" value="Ald_DH_C"/>
</dbReference>
<dbReference type="RefSeq" id="WP_221497699.1">
    <property type="nucleotide sequence ID" value="NZ_BAABJP010000029.1"/>
</dbReference>